<reference evidence="2 4" key="1">
    <citation type="submission" date="2023-08" db="EMBL/GenBank/DDBJ databases">
        <title>Comparative genomics and taxonomic characterization of three novel marine species of genus Marivirga.</title>
        <authorList>
            <person name="Muhammad N."/>
            <person name="Kim S.-G."/>
        </authorList>
    </citation>
    <scope>NUCLEOTIDE SEQUENCE</scope>
    <source>
        <strain evidence="3 4">ABR2-2</strain>
        <strain evidence="2">BKB1-2</strain>
    </source>
</reference>
<dbReference type="AlphaFoldDB" id="A0AA49GDM5"/>
<evidence type="ECO:0000256" key="1">
    <source>
        <dbReference type="SAM" id="SignalP"/>
    </source>
</evidence>
<dbReference type="InterPro" id="IPR021314">
    <property type="entry name" value="DUF2911"/>
</dbReference>
<accession>A0AA49GDM5</accession>
<dbReference type="Proteomes" id="UP001244443">
    <property type="component" value="Chromosome"/>
</dbReference>
<dbReference type="RefSeq" id="WP_308356359.1">
    <property type="nucleotide sequence ID" value="NZ_CP129968.2"/>
</dbReference>
<keyword evidence="4" id="KW-1185">Reference proteome</keyword>
<organism evidence="2">
    <name type="scientific">Marivirga arenosa</name>
    <dbReference type="NCBI Taxonomy" id="3059076"/>
    <lineage>
        <taxon>Bacteria</taxon>
        <taxon>Pseudomonadati</taxon>
        <taxon>Bacteroidota</taxon>
        <taxon>Cytophagia</taxon>
        <taxon>Cytophagales</taxon>
        <taxon>Marivirgaceae</taxon>
        <taxon>Marivirga</taxon>
    </lineage>
</organism>
<evidence type="ECO:0000313" key="2">
    <source>
        <dbReference type="EMBL" id="WKK80075.2"/>
    </source>
</evidence>
<sequence length="182" mass="20572">MKKLFTSILACFIMLAIFSIDAHAQEALKQKPSPLGMVTYTFEDTYVKVTYGRPHLRGREAFTETSELAPLGKIWRTGANEATEITVTSDVKMAGETVPAGTYSMFTIPGAKSWTIILNKDVGQWGAYKYDEEQDLLRFEVPVNKSDEMYEPFTIRFDQANGDVSLQMIWANTMISIPFEFL</sequence>
<dbReference type="Proteomes" id="UP001232019">
    <property type="component" value="Chromosome"/>
</dbReference>
<feature type="signal peptide" evidence="1">
    <location>
        <begin position="1"/>
        <end position="24"/>
    </location>
</feature>
<protein>
    <submittedName>
        <fullName evidence="2">DUF2911 domain-containing protein</fullName>
    </submittedName>
</protein>
<accession>A0AA49GEQ9</accession>
<dbReference type="EMBL" id="CP129970">
    <property type="protein sequence ID" value="WKK84876.2"/>
    <property type="molecule type" value="Genomic_DNA"/>
</dbReference>
<evidence type="ECO:0000313" key="4">
    <source>
        <dbReference type="Proteomes" id="UP001244443"/>
    </source>
</evidence>
<dbReference type="EMBL" id="CP129968">
    <property type="protein sequence ID" value="WKK80075.2"/>
    <property type="molecule type" value="Genomic_DNA"/>
</dbReference>
<dbReference type="Pfam" id="PF11138">
    <property type="entry name" value="DUF2911"/>
    <property type="match status" value="1"/>
</dbReference>
<gene>
    <name evidence="2" type="ORF">QYS47_23105</name>
    <name evidence="3" type="ORF">QYS48_22810</name>
</gene>
<dbReference type="KEGG" id="marp:QYS47_23105"/>
<name>A0AA49GDM5_9BACT</name>
<feature type="chain" id="PRO_5044704603" evidence="1">
    <location>
        <begin position="25"/>
        <end position="182"/>
    </location>
</feature>
<proteinExistence type="predicted"/>
<keyword evidence="1" id="KW-0732">Signal</keyword>
<evidence type="ECO:0000313" key="3">
    <source>
        <dbReference type="EMBL" id="WKK84876.2"/>
    </source>
</evidence>